<evidence type="ECO:0000313" key="2">
    <source>
        <dbReference type="EnsemblMetazoa" id="GPAI021454-PA"/>
    </source>
</evidence>
<organism evidence="2 3">
    <name type="scientific">Glossina pallidipes</name>
    <name type="common">Tsetse fly</name>
    <dbReference type="NCBI Taxonomy" id="7398"/>
    <lineage>
        <taxon>Eukaryota</taxon>
        <taxon>Metazoa</taxon>
        <taxon>Ecdysozoa</taxon>
        <taxon>Arthropoda</taxon>
        <taxon>Hexapoda</taxon>
        <taxon>Insecta</taxon>
        <taxon>Pterygota</taxon>
        <taxon>Neoptera</taxon>
        <taxon>Endopterygota</taxon>
        <taxon>Diptera</taxon>
        <taxon>Brachycera</taxon>
        <taxon>Muscomorpha</taxon>
        <taxon>Hippoboscoidea</taxon>
        <taxon>Glossinidae</taxon>
        <taxon>Glossina</taxon>
    </lineage>
</organism>
<feature type="transmembrane region" description="Helical" evidence="1">
    <location>
        <begin position="58"/>
        <end position="79"/>
    </location>
</feature>
<dbReference type="VEuPathDB" id="VectorBase:GPAI021454"/>
<dbReference type="EnsemblMetazoa" id="GPAI021454-RA">
    <property type="protein sequence ID" value="GPAI021454-PA"/>
    <property type="gene ID" value="GPAI021454"/>
</dbReference>
<evidence type="ECO:0000256" key="1">
    <source>
        <dbReference type="SAM" id="Phobius"/>
    </source>
</evidence>
<sequence>MVIYGKSVTELQLDICHILLIIQNSVEARNAEIDSERKSSISVSPDATHTDTNSRSSLVLFTCVFIAGSCVLAPTIGYYKTTTPSTCSPPTTPDPFMRIHEFIEGESDGITLPYRFFHKQLS</sequence>
<reference evidence="2" key="2">
    <citation type="submission" date="2020-05" db="UniProtKB">
        <authorList>
            <consortium name="EnsemblMetazoa"/>
        </authorList>
    </citation>
    <scope>IDENTIFICATION</scope>
    <source>
        <strain evidence="2">IAEA</strain>
    </source>
</reference>
<proteinExistence type="predicted"/>
<keyword evidence="1" id="KW-0812">Transmembrane</keyword>
<dbReference type="Proteomes" id="UP000092445">
    <property type="component" value="Unassembled WGS sequence"/>
</dbReference>
<reference evidence="3" key="1">
    <citation type="submission" date="2014-03" db="EMBL/GenBank/DDBJ databases">
        <authorList>
            <person name="Aksoy S."/>
            <person name="Warren W."/>
            <person name="Wilson R.K."/>
        </authorList>
    </citation>
    <scope>NUCLEOTIDE SEQUENCE [LARGE SCALE GENOMIC DNA]</scope>
    <source>
        <strain evidence="3">IAEA</strain>
    </source>
</reference>
<name>A0A1A9ZQ10_GLOPL</name>
<protein>
    <submittedName>
        <fullName evidence="2">Uncharacterized protein</fullName>
    </submittedName>
</protein>
<accession>A0A1A9ZQ10</accession>
<evidence type="ECO:0000313" key="3">
    <source>
        <dbReference type="Proteomes" id="UP000092445"/>
    </source>
</evidence>
<keyword evidence="1" id="KW-1133">Transmembrane helix</keyword>
<keyword evidence="1" id="KW-0472">Membrane</keyword>
<keyword evidence="3" id="KW-1185">Reference proteome</keyword>
<dbReference type="AlphaFoldDB" id="A0A1A9ZQ10"/>